<proteinExistence type="predicted"/>
<dbReference type="PROSITE" id="PS51718">
    <property type="entry name" value="G_DYNAMIN_2"/>
    <property type="match status" value="1"/>
</dbReference>
<reference evidence="8" key="1">
    <citation type="journal article" date="2019" name="bioRxiv">
        <title>The Genome of the Zebra Mussel, Dreissena polymorpha: A Resource for Invasive Species Research.</title>
        <authorList>
            <person name="McCartney M.A."/>
            <person name="Auch B."/>
            <person name="Kono T."/>
            <person name="Mallez S."/>
            <person name="Zhang Y."/>
            <person name="Obille A."/>
            <person name="Becker A."/>
            <person name="Abrahante J.E."/>
            <person name="Garbe J."/>
            <person name="Badalamenti J.P."/>
            <person name="Herman A."/>
            <person name="Mangelson H."/>
            <person name="Liachko I."/>
            <person name="Sullivan S."/>
            <person name="Sone E.D."/>
            <person name="Koren S."/>
            <person name="Silverstein K.A.T."/>
            <person name="Beckman K.B."/>
            <person name="Gohl D.M."/>
        </authorList>
    </citation>
    <scope>NUCLEOTIDE SEQUENCE</scope>
    <source>
        <strain evidence="8">Duluth1</strain>
        <tissue evidence="8">Whole animal</tissue>
    </source>
</reference>
<dbReference type="GO" id="GO:0005741">
    <property type="term" value="C:mitochondrial outer membrane"/>
    <property type="evidence" value="ECO:0007669"/>
    <property type="project" value="TreeGrafter"/>
</dbReference>
<dbReference type="PANTHER" id="PTHR10465:SF3">
    <property type="entry name" value="TRANSMEMBRANE GTPASE MARF-RELATED"/>
    <property type="match status" value="1"/>
</dbReference>
<reference evidence="8" key="2">
    <citation type="submission" date="2020-11" db="EMBL/GenBank/DDBJ databases">
        <authorList>
            <person name="McCartney M.A."/>
            <person name="Auch B."/>
            <person name="Kono T."/>
            <person name="Mallez S."/>
            <person name="Becker A."/>
            <person name="Gohl D.M."/>
            <person name="Silverstein K.A.T."/>
            <person name="Koren S."/>
            <person name="Bechman K.B."/>
            <person name="Herman A."/>
            <person name="Abrahante J.E."/>
            <person name="Garbe J."/>
        </authorList>
    </citation>
    <scope>NUCLEOTIDE SEQUENCE</scope>
    <source>
        <strain evidence="8">Duluth1</strain>
        <tissue evidence="8">Whole animal</tissue>
    </source>
</reference>
<keyword evidence="5" id="KW-0342">GTP-binding</keyword>
<dbReference type="Gene3D" id="3.40.50.300">
    <property type="entry name" value="P-loop containing nucleotide triphosphate hydrolases"/>
    <property type="match status" value="1"/>
</dbReference>
<comment type="caution">
    <text evidence="8">The sequence shown here is derived from an EMBL/GenBank/DDBJ whole genome shotgun (WGS) entry which is preliminary data.</text>
</comment>
<evidence type="ECO:0000313" key="9">
    <source>
        <dbReference type="Proteomes" id="UP000828390"/>
    </source>
</evidence>
<name>A0A9D4D887_DREPO</name>
<keyword evidence="2" id="KW-0547">Nucleotide-binding</keyword>
<dbReference type="PANTHER" id="PTHR10465">
    <property type="entry name" value="TRANSMEMBRANE GTPASE FZO1"/>
    <property type="match status" value="1"/>
</dbReference>
<dbReference type="InterPro" id="IPR027094">
    <property type="entry name" value="Mitofusin_fam"/>
</dbReference>
<keyword evidence="9" id="KW-1185">Reference proteome</keyword>
<dbReference type="GO" id="GO:0008053">
    <property type="term" value="P:mitochondrial fusion"/>
    <property type="evidence" value="ECO:0007669"/>
    <property type="project" value="TreeGrafter"/>
</dbReference>
<comment type="subcellular location">
    <subcellularLocation>
        <location evidence="1">Membrane</location>
    </subcellularLocation>
</comment>
<evidence type="ECO:0000256" key="2">
    <source>
        <dbReference type="ARBA" id="ARBA00022741"/>
    </source>
</evidence>
<protein>
    <recommendedName>
        <fullName evidence="7">Dynamin-type G domain-containing protein</fullName>
    </recommendedName>
</protein>
<gene>
    <name evidence="8" type="ORF">DPMN_046641</name>
</gene>
<evidence type="ECO:0000256" key="1">
    <source>
        <dbReference type="ARBA" id="ARBA00004370"/>
    </source>
</evidence>
<dbReference type="SUPFAM" id="SSF52540">
    <property type="entry name" value="P-loop containing nucleoside triphosphate hydrolases"/>
    <property type="match status" value="1"/>
</dbReference>
<evidence type="ECO:0000256" key="4">
    <source>
        <dbReference type="ARBA" id="ARBA00023054"/>
    </source>
</evidence>
<sequence>MSDVLKWITDKVTGTDDIFTKTKKSLRQHVSAIGPLVASLKTLSSEVTQATQKSAVGPVGLLKPAEWDDVKERAANILTKIDNNEMKISVFGRTSSGKSTVINALLGDDILPSGLGHVTNCFVTIAGTDDEHGYLISETSPEEKHDIERVLHMAHAQLTNVSDLMNLKLYLPRKKHRILANEFVIIDSPGIDVEKVLDEGISQTCGNSDVFIFVVGGESIISLTEKAFFARVAKTMSVPDIFILINRWDLCQMNDSKGFDITKLRQQHDQKCKEIFKMMNVDVPKDDRVFFVSAKRFLESRMK</sequence>
<dbReference type="InterPro" id="IPR030381">
    <property type="entry name" value="G_DYNAMIN_dom"/>
</dbReference>
<feature type="non-terminal residue" evidence="8">
    <location>
        <position position="303"/>
    </location>
</feature>
<dbReference type="Proteomes" id="UP000828390">
    <property type="component" value="Unassembled WGS sequence"/>
</dbReference>
<dbReference type="EMBL" id="JAIWYP010000011">
    <property type="protein sequence ID" value="KAH3739949.1"/>
    <property type="molecule type" value="Genomic_DNA"/>
</dbReference>
<dbReference type="Pfam" id="PF00350">
    <property type="entry name" value="Dynamin_N"/>
    <property type="match status" value="1"/>
</dbReference>
<dbReference type="InterPro" id="IPR027417">
    <property type="entry name" value="P-loop_NTPase"/>
</dbReference>
<organism evidence="8 9">
    <name type="scientific">Dreissena polymorpha</name>
    <name type="common">Zebra mussel</name>
    <name type="synonym">Mytilus polymorpha</name>
    <dbReference type="NCBI Taxonomy" id="45954"/>
    <lineage>
        <taxon>Eukaryota</taxon>
        <taxon>Metazoa</taxon>
        <taxon>Spiralia</taxon>
        <taxon>Lophotrochozoa</taxon>
        <taxon>Mollusca</taxon>
        <taxon>Bivalvia</taxon>
        <taxon>Autobranchia</taxon>
        <taxon>Heteroconchia</taxon>
        <taxon>Euheterodonta</taxon>
        <taxon>Imparidentia</taxon>
        <taxon>Neoheterodontei</taxon>
        <taxon>Myida</taxon>
        <taxon>Dreissenoidea</taxon>
        <taxon>Dreissenidae</taxon>
        <taxon>Dreissena</taxon>
    </lineage>
</organism>
<evidence type="ECO:0000256" key="5">
    <source>
        <dbReference type="ARBA" id="ARBA00023134"/>
    </source>
</evidence>
<evidence type="ECO:0000256" key="6">
    <source>
        <dbReference type="ARBA" id="ARBA00023136"/>
    </source>
</evidence>
<evidence type="ECO:0000256" key="3">
    <source>
        <dbReference type="ARBA" id="ARBA00022801"/>
    </source>
</evidence>
<keyword evidence="3" id="KW-0378">Hydrolase</keyword>
<feature type="domain" description="Dynamin-type G" evidence="7">
    <location>
        <begin position="82"/>
        <end position="303"/>
    </location>
</feature>
<dbReference type="GO" id="GO:0003924">
    <property type="term" value="F:GTPase activity"/>
    <property type="evidence" value="ECO:0007669"/>
    <property type="project" value="InterPro"/>
</dbReference>
<keyword evidence="4" id="KW-0175">Coiled coil</keyword>
<accession>A0A9D4D887</accession>
<evidence type="ECO:0000259" key="7">
    <source>
        <dbReference type="PROSITE" id="PS51718"/>
    </source>
</evidence>
<dbReference type="InterPro" id="IPR045063">
    <property type="entry name" value="Dynamin_N"/>
</dbReference>
<dbReference type="GO" id="GO:0051646">
    <property type="term" value="P:mitochondrion localization"/>
    <property type="evidence" value="ECO:0007669"/>
    <property type="project" value="TreeGrafter"/>
</dbReference>
<dbReference type="GO" id="GO:0005525">
    <property type="term" value="F:GTP binding"/>
    <property type="evidence" value="ECO:0007669"/>
    <property type="project" value="UniProtKB-KW"/>
</dbReference>
<keyword evidence="6" id="KW-0472">Membrane</keyword>
<evidence type="ECO:0000313" key="8">
    <source>
        <dbReference type="EMBL" id="KAH3739949.1"/>
    </source>
</evidence>
<dbReference type="AlphaFoldDB" id="A0A9D4D887"/>